<evidence type="ECO:0000256" key="1">
    <source>
        <dbReference type="SAM" id="MobiDB-lite"/>
    </source>
</evidence>
<gene>
    <name evidence="2" type="ORF">HHL21_18000</name>
</gene>
<name>A0A848HM06_9BURK</name>
<evidence type="ECO:0000313" key="2">
    <source>
        <dbReference type="EMBL" id="NML62936.1"/>
    </source>
</evidence>
<dbReference type="EMBL" id="JABBGG010000011">
    <property type="protein sequence ID" value="NML62936.1"/>
    <property type="molecule type" value="Genomic_DNA"/>
</dbReference>
<dbReference type="AlphaFoldDB" id="A0A848HM06"/>
<comment type="caution">
    <text evidence="2">The sequence shown here is derived from an EMBL/GenBank/DDBJ whole genome shotgun (WGS) entry which is preliminary data.</text>
</comment>
<evidence type="ECO:0000313" key="3">
    <source>
        <dbReference type="Proteomes" id="UP000583752"/>
    </source>
</evidence>
<organism evidence="2 3">
    <name type="scientific">Massilia polaris</name>
    <dbReference type="NCBI Taxonomy" id="2728846"/>
    <lineage>
        <taxon>Bacteria</taxon>
        <taxon>Pseudomonadati</taxon>
        <taxon>Pseudomonadota</taxon>
        <taxon>Betaproteobacteria</taxon>
        <taxon>Burkholderiales</taxon>
        <taxon>Oxalobacteraceae</taxon>
        <taxon>Telluria group</taxon>
        <taxon>Massilia</taxon>
    </lineage>
</organism>
<dbReference type="Proteomes" id="UP000583752">
    <property type="component" value="Unassembled WGS sequence"/>
</dbReference>
<reference evidence="2 3" key="1">
    <citation type="submission" date="2020-04" db="EMBL/GenBank/DDBJ databases">
        <title>Massilia sp. RP-1-19 isolated from soil.</title>
        <authorList>
            <person name="Dahal R.H."/>
        </authorList>
    </citation>
    <scope>NUCLEOTIDE SEQUENCE [LARGE SCALE GENOMIC DNA]</scope>
    <source>
        <strain evidence="2 3">RP-1-19</strain>
    </source>
</reference>
<accession>A0A848HM06</accession>
<dbReference type="RefSeq" id="WP_169468421.1">
    <property type="nucleotide sequence ID" value="NZ_JABBGG010000011.1"/>
</dbReference>
<keyword evidence="3" id="KW-1185">Reference proteome</keyword>
<feature type="region of interest" description="Disordered" evidence="1">
    <location>
        <begin position="1"/>
        <end position="22"/>
    </location>
</feature>
<sequence>MMPTFRNHFCAGKGEQQASMRRRVDAGLATEGHSQENGSVFFHATKEGCKAVGMGPAGIKRAFEE</sequence>
<protein>
    <submittedName>
        <fullName evidence="2">Uncharacterized protein</fullName>
    </submittedName>
</protein>
<proteinExistence type="predicted"/>